<keyword evidence="1" id="KW-0812">Transmembrane</keyword>
<keyword evidence="1" id="KW-1133">Transmembrane helix</keyword>
<evidence type="ECO:0000256" key="1">
    <source>
        <dbReference type="SAM" id="Phobius"/>
    </source>
</evidence>
<dbReference type="EMBL" id="PEXW01000026">
    <property type="protein sequence ID" value="PIS40826.1"/>
    <property type="molecule type" value="Genomic_DNA"/>
</dbReference>
<comment type="caution">
    <text evidence="2">The sequence shown here is derived from an EMBL/GenBank/DDBJ whole genome shotgun (WGS) entry which is preliminary data.</text>
</comment>
<evidence type="ECO:0000313" key="2">
    <source>
        <dbReference type="EMBL" id="PIS40826.1"/>
    </source>
</evidence>
<feature type="transmembrane region" description="Helical" evidence="1">
    <location>
        <begin position="12"/>
        <end position="29"/>
    </location>
</feature>
<reference evidence="3" key="1">
    <citation type="submission" date="2017-09" db="EMBL/GenBank/DDBJ databases">
        <title>Depth-based differentiation of microbial function through sediment-hosted aquifers and enrichment of novel symbionts in the deep terrestrial subsurface.</title>
        <authorList>
            <person name="Probst A.J."/>
            <person name="Ladd B."/>
            <person name="Jarett J.K."/>
            <person name="Geller-Mcgrath D.E."/>
            <person name="Sieber C.M.K."/>
            <person name="Emerson J.B."/>
            <person name="Anantharaman K."/>
            <person name="Thomas B.C."/>
            <person name="Malmstrom R."/>
            <person name="Stieglmeier M."/>
            <person name="Klingl A."/>
            <person name="Woyke T."/>
            <person name="Ryan C.M."/>
            <person name="Banfield J.F."/>
        </authorList>
    </citation>
    <scope>NUCLEOTIDE SEQUENCE [LARGE SCALE GENOMIC DNA]</scope>
</reference>
<dbReference type="AlphaFoldDB" id="A0A2H0YQX3"/>
<feature type="transmembrane region" description="Helical" evidence="1">
    <location>
        <begin position="41"/>
        <end position="65"/>
    </location>
</feature>
<dbReference type="Proteomes" id="UP000236845">
    <property type="component" value="Unassembled WGS sequence"/>
</dbReference>
<accession>A0A2H0YQX3</accession>
<proteinExistence type="predicted"/>
<gene>
    <name evidence="2" type="ORF">COT26_01290</name>
</gene>
<name>A0A2H0YQX3_9BACT</name>
<keyword evidence="1" id="KW-0472">Membrane</keyword>
<dbReference type="Pfam" id="PF18898">
    <property type="entry name" value="DUF5654"/>
    <property type="match status" value="1"/>
</dbReference>
<organism evidence="2 3">
    <name type="scientific">Candidatus Kerfeldbacteria bacterium CG08_land_8_20_14_0_20_43_14</name>
    <dbReference type="NCBI Taxonomy" id="2014246"/>
    <lineage>
        <taxon>Bacteria</taxon>
        <taxon>Candidatus Kerfeldiibacteriota</taxon>
    </lineage>
</organism>
<evidence type="ECO:0000313" key="3">
    <source>
        <dbReference type="Proteomes" id="UP000236845"/>
    </source>
</evidence>
<sequence length="82" mass="8940">MNKQIHKKITEQIRALITGALGLVAALAWNEAVKALFEKIFGTASGLIAKFLYAIIVTAVVVWVVNKLSKLAAQEEEESNSK</sequence>
<protein>
    <submittedName>
        <fullName evidence="2">Uncharacterized protein</fullName>
    </submittedName>
</protein>
<dbReference type="InterPro" id="IPR043713">
    <property type="entry name" value="DUF5654"/>
</dbReference>